<sequence length="406" mass="46448">MPPTSVTLYSASQSLHNAKIPKGKPRPDTNPKKVKNTSFHKRQGYEDLEKQLKEVFMERSSILRQLSKNSRDVEGIKGNIQSLKNNEASTKGDMQKLLEIEEKQRKEMKSLQEAFTKQLNEATEKAEKQQATINFLKTEMERKSKMIRDLQNENKSLKNKLLSGNKLCGLRAEESKRIQAQLKELRYGKKDLVARYYNPWQSGSSRLKAQLLTDLEQKLLLAKDDMEKASLDKESQLKALKETVQLCLSSVLHNQPPIMNIIPSKMKDRPTSLSPNAPGVPFQTTNTESRRSVLSNTSSSLNEATMKGYQHPKNCDSHNAGEVCRLHRNSTLINSQVELEPNIQVRTIPTFNTSKRYIFYKVFWSCCLHCRVHFQNCISNFTPLLPSDFSKNAPSGTIVFWKIIFK</sequence>
<dbReference type="InterPro" id="IPR026718">
    <property type="entry name" value="Luzp2"/>
</dbReference>
<keyword evidence="4" id="KW-1185">Reference proteome</keyword>
<feature type="region of interest" description="Disordered" evidence="2">
    <location>
        <begin position="267"/>
        <end position="292"/>
    </location>
</feature>
<dbReference type="PANTHER" id="PTHR22414">
    <property type="entry name" value="LEUCINE ZIPPER PROTEIN 2"/>
    <property type="match status" value="1"/>
</dbReference>
<dbReference type="GeneTree" id="ENSGT00390000013180"/>
<evidence type="ECO:0000313" key="3">
    <source>
        <dbReference type="Ensembl" id="ENSLLEP00000013381.1"/>
    </source>
</evidence>
<dbReference type="AlphaFoldDB" id="A0A8C5MK01"/>
<feature type="region of interest" description="Disordered" evidence="2">
    <location>
        <begin position="1"/>
        <end position="44"/>
    </location>
</feature>
<dbReference type="PANTHER" id="PTHR22414:SF0">
    <property type="entry name" value="LEUCINE ZIPPER PROTEIN 2"/>
    <property type="match status" value="1"/>
</dbReference>
<evidence type="ECO:0000313" key="4">
    <source>
        <dbReference type="Proteomes" id="UP000694569"/>
    </source>
</evidence>
<name>A0A8C5MK01_9ANUR</name>
<feature type="compositionally biased region" description="Basic residues" evidence="2">
    <location>
        <begin position="32"/>
        <end position="42"/>
    </location>
</feature>
<reference evidence="3" key="1">
    <citation type="submission" date="2025-08" db="UniProtKB">
        <authorList>
            <consortium name="Ensembl"/>
        </authorList>
    </citation>
    <scope>IDENTIFICATION</scope>
</reference>
<dbReference type="Ensembl" id="ENSLLET00000013900.1">
    <property type="protein sequence ID" value="ENSLLEP00000013381.1"/>
    <property type="gene ID" value="ENSLLEG00000008465.1"/>
</dbReference>
<protein>
    <submittedName>
        <fullName evidence="3">Leucine zipper protein 2</fullName>
    </submittedName>
</protein>
<reference evidence="3" key="2">
    <citation type="submission" date="2025-09" db="UniProtKB">
        <authorList>
            <consortium name="Ensembl"/>
        </authorList>
    </citation>
    <scope>IDENTIFICATION</scope>
</reference>
<gene>
    <name evidence="3" type="primary">LUZP2</name>
</gene>
<accession>A0A8C5MK01</accession>
<dbReference type="OrthoDB" id="8767066at2759"/>
<proteinExistence type="predicted"/>
<evidence type="ECO:0000256" key="2">
    <source>
        <dbReference type="SAM" id="MobiDB-lite"/>
    </source>
</evidence>
<feature type="coiled-coil region" evidence="1">
    <location>
        <begin position="212"/>
        <end position="243"/>
    </location>
</feature>
<evidence type="ECO:0000256" key="1">
    <source>
        <dbReference type="SAM" id="Coils"/>
    </source>
</evidence>
<feature type="compositionally biased region" description="Polar residues" evidence="2">
    <location>
        <begin position="1"/>
        <end position="16"/>
    </location>
</feature>
<dbReference type="Proteomes" id="UP000694569">
    <property type="component" value="Unplaced"/>
</dbReference>
<keyword evidence="1" id="KW-0175">Coiled coil</keyword>
<feature type="coiled-coil region" evidence="1">
    <location>
        <begin position="94"/>
        <end position="167"/>
    </location>
</feature>
<organism evidence="3 4">
    <name type="scientific">Leptobrachium leishanense</name>
    <name type="common">Leishan spiny toad</name>
    <dbReference type="NCBI Taxonomy" id="445787"/>
    <lineage>
        <taxon>Eukaryota</taxon>
        <taxon>Metazoa</taxon>
        <taxon>Chordata</taxon>
        <taxon>Craniata</taxon>
        <taxon>Vertebrata</taxon>
        <taxon>Euteleostomi</taxon>
        <taxon>Amphibia</taxon>
        <taxon>Batrachia</taxon>
        <taxon>Anura</taxon>
        <taxon>Pelobatoidea</taxon>
        <taxon>Megophryidae</taxon>
        <taxon>Leptobrachium</taxon>
    </lineage>
</organism>